<evidence type="ECO:0000313" key="1">
    <source>
        <dbReference type="EMBL" id="QSF43489.1"/>
    </source>
</evidence>
<dbReference type="Proteomes" id="UP000663452">
    <property type="component" value="Chromosome"/>
</dbReference>
<dbReference type="RefSeq" id="WP_206101122.1">
    <property type="nucleotide sequence ID" value="NZ_CP070969.1"/>
</dbReference>
<evidence type="ECO:0000313" key="2">
    <source>
        <dbReference type="Proteomes" id="UP000663452"/>
    </source>
</evidence>
<dbReference type="EMBL" id="CP070969">
    <property type="protein sequence ID" value="QSF43489.1"/>
    <property type="molecule type" value="Genomic_DNA"/>
</dbReference>
<name>A0ABX7L8X6_9BACL</name>
<proteinExistence type="predicted"/>
<accession>A0ABX7L8X6</accession>
<gene>
    <name evidence="1" type="ORF">JRJ22_19690</name>
</gene>
<organism evidence="1 2">
    <name type="scientific">Paenibacillus tianjinensis</name>
    <dbReference type="NCBI Taxonomy" id="2810347"/>
    <lineage>
        <taxon>Bacteria</taxon>
        <taxon>Bacillati</taxon>
        <taxon>Bacillota</taxon>
        <taxon>Bacilli</taxon>
        <taxon>Bacillales</taxon>
        <taxon>Paenibacillaceae</taxon>
        <taxon>Paenibacillus</taxon>
    </lineage>
</organism>
<protein>
    <submittedName>
        <fullName evidence="1">Uncharacterized protein</fullName>
    </submittedName>
</protein>
<sequence length="110" mass="13204">MKITELLLKEKGYNAYSAAFRIDNPAYVQSWQKVFYDRGNKYYIDIDQFDFTKVPQYKIPYDKAFGAHAQFITEEDETFNIEYFINKDTDLIDVELFFRKVFDVMDCKSE</sequence>
<reference evidence="1 2" key="1">
    <citation type="submission" date="2021-02" db="EMBL/GenBank/DDBJ databases">
        <title>Paenibacillus tianjinensis sp. nov.</title>
        <authorList>
            <person name="Liu H."/>
        </authorList>
    </citation>
    <scope>NUCLEOTIDE SEQUENCE [LARGE SCALE GENOMIC DNA]</scope>
    <source>
        <strain evidence="1 2">TB2019</strain>
    </source>
</reference>
<keyword evidence="2" id="KW-1185">Reference proteome</keyword>